<name>A0A914ZT97_PARUN</name>
<evidence type="ECO:0000256" key="5">
    <source>
        <dbReference type="ARBA" id="ARBA00022840"/>
    </source>
</evidence>
<feature type="domain" description="Kinesin motor" evidence="10">
    <location>
        <begin position="17"/>
        <end position="134"/>
    </location>
</feature>
<dbReference type="GO" id="GO:0008017">
    <property type="term" value="F:microtubule binding"/>
    <property type="evidence" value="ECO:0007669"/>
    <property type="project" value="InterPro"/>
</dbReference>
<keyword evidence="2" id="KW-0963">Cytoplasm</keyword>
<dbReference type="WBParaSite" id="PgB18_g016_t01">
    <property type="protein sequence ID" value="PgB18_g016_t01"/>
    <property type="gene ID" value="PgB18_g016"/>
</dbReference>
<evidence type="ECO:0000256" key="1">
    <source>
        <dbReference type="ARBA" id="ARBA00004245"/>
    </source>
</evidence>
<dbReference type="GO" id="GO:0005524">
    <property type="term" value="F:ATP binding"/>
    <property type="evidence" value="ECO:0007669"/>
    <property type="project" value="UniProtKB-UniRule"/>
</dbReference>
<evidence type="ECO:0000256" key="8">
    <source>
        <dbReference type="ARBA" id="ARBA00023212"/>
    </source>
</evidence>
<evidence type="ECO:0000259" key="10">
    <source>
        <dbReference type="PROSITE" id="PS50067"/>
    </source>
</evidence>
<keyword evidence="11" id="KW-1185">Reference proteome</keyword>
<dbReference type="GO" id="GO:0003777">
    <property type="term" value="F:microtubule motor activity"/>
    <property type="evidence" value="ECO:0007669"/>
    <property type="project" value="InterPro"/>
</dbReference>
<dbReference type="SMART" id="SM00129">
    <property type="entry name" value="KISc"/>
    <property type="match status" value="1"/>
</dbReference>
<reference evidence="12" key="1">
    <citation type="submission" date="2022-11" db="UniProtKB">
        <authorList>
            <consortium name="WormBaseParasite"/>
        </authorList>
    </citation>
    <scope>IDENTIFICATION</scope>
</reference>
<keyword evidence="7 9" id="KW-0505">Motor protein</keyword>
<dbReference type="InterPro" id="IPR001752">
    <property type="entry name" value="Kinesin_motor_dom"/>
</dbReference>
<keyword evidence="8" id="KW-0206">Cytoskeleton</keyword>
<evidence type="ECO:0000313" key="12">
    <source>
        <dbReference type="WBParaSite" id="PgB18_g016_t01"/>
    </source>
</evidence>
<evidence type="ECO:0000256" key="3">
    <source>
        <dbReference type="ARBA" id="ARBA00022701"/>
    </source>
</evidence>
<evidence type="ECO:0000313" key="11">
    <source>
        <dbReference type="Proteomes" id="UP000887569"/>
    </source>
</evidence>
<organism evidence="11 12">
    <name type="scientific">Parascaris univalens</name>
    <name type="common">Nematode worm</name>
    <dbReference type="NCBI Taxonomy" id="6257"/>
    <lineage>
        <taxon>Eukaryota</taxon>
        <taxon>Metazoa</taxon>
        <taxon>Ecdysozoa</taxon>
        <taxon>Nematoda</taxon>
        <taxon>Chromadorea</taxon>
        <taxon>Rhabditida</taxon>
        <taxon>Spirurina</taxon>
        <taxon>Ascaridomorpha</taxon>
        <taxon>Ascaridoidea</taxon>
        <taxon>Ascarididae</taxon>
        <taxon>Parascaris</taxon>
    </lineage>
</organism>
<evidence type="ECO:0000256" key="9">
    <source>
        <dbReference type="PROSITE-ProRule" id="PRU00283"/>
    </source>
</evidence>
<evidence type="ECO:0000256" key="2">
    <source>
        <dbReference type="ARBA" id="ARBA00022490"/>
    </source>
</evidence>
<evidence type="ECO:0000256" key="4">
    <source>
        <dbReference type="ARBA" id="ARBA00022741"/>
    </source>
</evidence>
<comment type="similarity">
    <text evidence="9">Belongs to the TRAFAC class myosin-kinesin ATPase superfamily. Kinesin family.</text>
</comment>
<dbReference type="PROSITE" id="PS50067">
    <property type="entry name" value="KINESIN_MOTOR_2"/>
    <property type="match status" value="1"/>
</dbReference>
<dbReference type="GO" id="GO:0007018">
    <property type="term" value="P:microtubule-based movement"/>
    <property type="evidence" value="ECO:0007669"/>
    <property type="project" value="InterPro"/>
</dbReference>
<dbReference type="SUPFAM" id="SSF52540">
    <property type="entry name" value="P-loop containing nucleoside triphosphate hydrolases"/>
    <property type="match status" value="1"/>
</dbReference>
<keyword evidence="3" id="KW-0493">Microtubule</keyword>
<keyword evidence="6" id="KW-0175">Coiled coil</keyword>
<dbReference type="InterPro" id="IPR027640">
    <property type="entry name" value="Kinesin-like_fam"/>
</dbReference>
<dbReference type="Gene3D" id="3.40.850.10">
    <property type="entry name" value="Kinesin motor domain"/>
    <property type="match status" value="1"/>
</dbReference>
<protein>
    <submittedName>
        <fullName evidence="12">Kinesin motor domain-containing protein</fullName>
    </submittedName>
</protein>
<feature type="binding site" evidence="9">
    <location>
        <begin position="103"/>
        <end position="110"/>
    </location>
    <ligand>
        <name>ATP</name>
        <dbReference type="ChEBI" id="CHEBI:30616"/>
    </ligand>
</feature>
<dbReference type="PANTHER" id="PTHR47969">
    <property type="entry name" value="CHROMOSOME-ASSOCIATED KINESIN KIF4A-RELATED"/>
    <property type="match status" value="1"/>
</dbReference>
<keyword evidence="4 9" id="KW-0547">Nucleotide-binding</keyword>
<keyword evidence="5 9" id="KW-0067">ATP-binding</keyword>
<comment type="subcellular location">
    <subcellularLocation>
        <location evidence="1">Cytoplasm</location>
        <location evidence="1">Cytoskeleton</location>
    </subcellularLocation>
</comment>
<dbReference type="Proteomes" id="UP000887569">
    <property type="component" value="Unplaced"/>
</dbReference>
<dbReference type="PANTHER" id="PTHR47969:SF21">
    <property type="entry name" value="KINESIN-LIKE PROTEIN"/>
    <property type="match status" value="1"/>
</dbReference>
<sequence>MVSTASRLRASVNTAECVKVIVRCRPLSETEIANGYQSIVSVYSDRGVIELRNPKALDEPPKSFTFDAVYDVNSKQVDLYDETFRELVDSVLRGFNGTIFAYGQTGTGKTFTMEGDRNNEDLRGVIPNSFHHIF</sequence>
<dbReference type="AlphaFoldDB" id="A0A914ZT97"/>
<proteinExistence type="inferred from homology"/>
<dbReference type="InterPro" id="IPR027417">
    <property type="entry name" value="P-loop_NTPase"/>
</dbReference>
<dbReference type="InterPro" id="IPR036961">
    <property type="entry name" value="Kinesin_motor_dom_sf"/>
</dbReference>
<dbReference type="GO" id="GO:0005874">
    <property type="term" value="C:microtubule"/>
    <property type="evidence" value="ECO:0007669"/>
    <property type="project" value="UniProtKB-KW"/>
</dbReference>
<evidence type="ECO:0000256" key="7">
    <source>
        <dbReference type="ARBA" id="ARBA00023175"/>
    </source>
</evidence>
<evidence type="ECO:0000256" key="6">
    <source>
        <dbReference type="ARBA" id="ARBA00023054"/>
    </source>
</evidence>
<dbReference type="Pfam" id="PF00225">
    <property type="entry name" value="Kinesin"/>
    <property type="match status" value="1"/>
</dbReference>
<accession>A0A914ZT97</accession>